<sequence length="491" mass="52161">MPNKLVSRLIIATGALLVVAAGGALTLIGRPPELLRVGASYGAKMVCSNVFIAHRDPQSVLADDVQAPGHPLLKYLRVRVDQQHRTVHADFLGILGKGLAVYRPGTGCAVVPDGDLAQANQYQYPPLRIWSASPNVPWPTGSMTETVPALQATVNDDMLAGPGMRGLVVIHRGRLVAQRYGAGFGVATPLLGWSMTKTVSAALVGIEIARGNLAPDRKGFWPEHADPRAQITVAQLMSMTSGLQFNESYGDVSDVTRMLYLEPDMAAYAAAQPLAHAPGTVWNYSSGSTVLLSRIWQRAAAGPNMPVKPMTGPTAVGVLALPHDQLFAPLGMSSAIIEADARGTLVGSSYMYASTQDWARFGQFLLQDGVWQGKRILPAGFVASMQAVAPASGGQYGQGLVWRQGPSSGQNADGPYGLPADTYWMQGHDGQSIAIVPSRQLVVVRLGLTPRSLQYRPQALLAAVVKQVDAMPAPVVQPNVAPDLDPDEESD</sequence>
<evidence type="ECO:0000313" key="2">
    <source>
        <dbReference type="EMBL" id="OFA03882.1"/>
    </source>
</evidence>
<keyword evidence="3" id="KW-1185">Reference proteome</keyword>
<evidence type="ECO:0000259" key="1">
    <source>
        <dbReference type="Pfam" id="PF00144"/>
    </source>
</evidence>
<protein>
    <submittedName>
        <fullName evidence="2">Beta-lactamase</fullName>
    </submittedName>
</protein>
<dbReference type="PANTHER" id="PTHR43283">
    <property type="entry name" value="BETA-LACTAMASE-RELATED"/>
    <property type="match status" value="1"/>
</dbReference>
<reference evidence="3" key="1">
    <citation type="journal article" date="2016" name="Front. Microbiol.">
        <title>Molecular Keys to the Janthinobacterium and Duganella spp. Interaction with the Plant Pathogen Fusarium graminearum.</title>
        <authorList>
            <person name="Haack F.S."/>
            <person name="Poehlein A."/>
            <person name="Kroger C."/>
            <person name="Voigt C.A."/>
            <person name="Piepenbring M."/>
            <person name="Bode H.B."/>
            <person name="Daniel R."/>
            <person name="Schafer W."/>
            <person name="Streit W.R."/>
        </authorList>
    </citation>
    <scope>NUCLEOTIDE SEQUENCE [LARGE SCALE GENOMIC DNA]</scope>
    <source>
        <strain evidence="3">T54</strain>
    </source>
</reference>
<dbReference type="InterPro" id="IPR001466">
    <property type="entry name" value="Beta-lactam-related"/>
</dbReference>
<dbReference type="AlphaFoldDB" id="A0A1E7WVP1"/>
<dbReference type="OrthoDB" id="8582986at2"/>
<dbReference type="InterPro" id="IPR012338">
    <property type="entry name" value="Beta-lactam/transpept-like"/>
</dbReference>
<dbReference type="Gene3D" id="3.40.710.10">
    <property type="entry name" value="DD-peptidase/beta-lactamase superfamily"/>
    <property type="match status" value="1"/>
</dbReference>
<feature type="domain" description="Beta-lactamase-related" evidence="1">
    <location>
        <begin position="167"/>
        <end position="446"/>
    </location>
</feature>
<evidence type="ECO:0000313" key="3">
    <source>
        <dbReference type="Proteomes" id="UP000175989"/>
    </source>
</evidence>
<dbReference type="Proteomes" id="UP000175989">
    <property type="component" value="Unassembled WGS sequence"/>
</dbReference>
<dbReference type="InterPro" id="IPR050789">
    <property type="entry name" value="Diverse_Enzym_Activities"/>
</dbReference>
<dbReference type="SUPFAM" id="SSF56601">
    <property type="entry name" value="beta-lactamase/transpeptidase-like"/>
    <property type="match status" value="1"/>
</dbReference>
<name>A0A1E7WVP1_9BURK</name>
<comment type="caution">
    <text evidence="2">The sequence shown here is derived from an EMBL/GenBank/DDBJ whole genome shotgun (WGS) entry which is preliminary data.</text>
</comment>
<organism evidence="2 3">
    <name type="scientific">Duganella phyllosphaerae</name>
    <dbReference type="NCBI Taxonomy" id="762836"/>
    <lineage>
        <taxon>Bacteria</taxon>
        <taxon>Pseudomonadati</taxon>
        <taxon>Pseudomonadota</taxon>
        <taxon>Betaproteobacteria</taxon>
        <taxon>Burkholderiales</taxon>
        <taxon>Oxalobacteraceae</taxon>
        <taxon>Telluria group</taxon>
        <taxon>Duganella</taxon>
    </lineage>
</organism>
<gene>
    <name evidence="2" type="ORF">DUPY_16970</name>
</gene>
<dbReference type="PANTHER" id="PTHR43283:SF7">
    <property type="entry name" value="BETA-LACTAMASE-RELATED DOMAIN-CONTAINING PROTEIN"/>
    <property type="match status" value="1"/>
</dbReference>
<proteinExistence type="predicted"/>
<dbReference type="EMBL" id="LROM01000071">
    <property type="protein sequence ID" value="OFA03882.1"/>
    <property type="molecule type" value="Genomic_DNA"/>
</dbReference>
<accession>A0A1E7WVP1</accession>
<dbReference type="PATRIC" id="fig|762836.4.peg.1768"/>
<dbReference type="Pfam" id="PF00144">
    <property type="entry name" value="Beta-lactamase"/>
    <property type="match status" value="1"/>
</dbReference>
<dbReference type="RefSeq" id="WP_070247403.1">
    <property type="nucleotide sequence ID" value="NZ_LROM01000071.1"/>
</dbReference>